<dbReference type="EMBL" id="JACEGQ020000008">
    <property type="protein sequence ID" value="KAH8500855.1"/>
    <property type="molecule type" value="Genomic_DNA"/>
</dbReference>
<feature type="domain" description="DYW" evidence="2">
    <location>
        <begin position="24"/>
        <end position="93"/>
    </location>
</feature>
<evidence type="ECO:0000256" key="1">
    <source>
        <dbReference type="ARBA" id="ARBA00006643"/>
    </source>
</evidence>
<dbReference type="AlphaFoldDB" id="A0A8T2Y6V0"/>
<proteinExistence type="inferred from homology"/>
<comment type="similarity">
    <text evidence="1">Belongs to the PPR family. PCMP-H subfamily.</text>
</comment>
<comment type="caution">
    <text evidence="3">The sequence shown here is derived from an EMBL/GenBank/DDBJ whole genome shotgun (WGS) entry which is preliminary data.</text>
</comment>
<accession>A0A8T2Y6V0</accession>
<reference evidence="3" key="1">
    <citation type="journal article" date="2021" name="J. Hered.">
        <title>Genome Assembly of Salicaceae Populus deltoides (Eastern Cottonwood) I-69 Based on Nanopore Sequencing and Hi-C Technologies.</title>
        <authorList>
            <person name="Bai S."/>
            <person name="Wu H."/>
            <person name="Zhang J."/>
            <person name="Pan Z."/>
            <person name="Zhao W."/>
            <person name="Li Z."/>
            <person name="Tong C."/>
        </authorList>
    </citation>
    <scope>NUCLEOTIDE SEQUENCE</scope>
    <source>
        <tissue evidence="3">Leaf</tissue>
    </source>
</reference>
<dbReference type="Proteomes" id="UP000807159">
    <property type="component" value="Chromosome 8"/>
</dbReference>
<name>A0A8T2Y6V0_POPDE</name>
<dbReference type="GO" id="GO:0008270">
    <property type="term" value="F:zinc ion binding"/>
    <property type="evidence" value="ECO:0007669"/>
    <property type="project" value="InterPro"/>
</dbReference>
<organism evidence="3 4">
    <name type="scientific">Populus deltoides</name>
    <name type="common">Eastern poplar</name>
    <name type="synonym">Eastern cottonwood</name>
    <dbReference type="NCBI Taxonomy" id="3696"/>
    <lineage>
        <taxon>Eukaryota</taxon>
        <taxon>Viridiplantae</taxon>
        <taxon>Streptophyta</taxon>
        <taxon>Embryophyta</taxon>
        <taxon>Tracheophyta</taxon>
        <taxon>Spermatophyta</taxon>
        <taxon>Magnoliopsida</taxon>
        <taxon>eudicotyledons</taxon>
        <taxon>Gunneridae</taxon>
        <taxon>Pentapetalae</taxon>
        <taxon>rosids</taxon>
        <taxon>fabids</taxon>
        <taxon>Malpighiales</taxon>
        <taxon>Salicaceae</taxon>
        <taxon>Saliceae</taxon>
        <taxon>Populus</taxon>
    </lineage>
</organism>
<keyword evidence="4" id="KW-1185">Reference proteome</keyword>
<dbReference type="Pfam" id="PF14432">
    <property type="entry name" value="DYW_deaminase"/>
    <property type="match status" value="1"/>
</dbReference>
<sequence>MISKVPFLINAELEKLNQKMIEEGYVPDASSVLHDVKDLEKIKMLNDHSEKLAIAFGLLFVPRGLPIRVVKNLRVCGDCRNATIIYFQDYSERDTFQSCVNKITNQYVP</sequence>
<dbReference type="InterPro" id="IPR032867">
    <property type="entry name" value="DYW_dom"/>
</dbReference>
<evidence type="ECO:0000313" key="3">
    <source>
        <dbReference type="EMBL" id="KAH8500855.1"/>
    </source>
</evidence>
<evidence type="ECO:0000259" key="2">
    <source>
        <dbReference type="Pfam" id="PF14432"/>
    </source>
</evidence>
<protein>
    <recommendedName>
        <fullName evidence="2">DYW domain-containing protein</fullName>
    </recommendedName>
</protein>
<evidence type="ECO:0000313" key="4">
    <source>
        <dbReference type="Proteomes" id="UP000807159"/>
    </source>
</evidence>
<gene>
    <name evidence="3" type="ORF">H0E87_015907</name>
</gene>